<protein>
    <submittedName>
        <fullName evidence="12">FAD-dependent oxidoreductase</fullName>
    </submittedName>
</protein>
<dbReference type="CDD" id="cd02803">
    <property type="entry name" value="OYE_like_FMN_family"/>
    <property type="match status" value="1"/>
</dbReference>
<keyword evidence="4" id="KW-0285">Flavoprotein</keyword>
<evidence type="ECO:0000256" key="4">
    <source>
        <dbReference type="ARBA" id="ARBA00022630"/>
    </source>
</evidence>
<evidence type="ECO:0000259" key="10">
    <source>
        <dbReference type="Pfam" id="PF00724"/>
    </source>
</evidence>
<comment type="cofactor">
    <cofactor evidence="2">
        <name>[4Fe-4S] cluster</name>
        <dbReference type="ChEBI" id="CHEBI:49883"/>
    </cofactor>
</comment>
<dbReference type="PRINTS" id="PR00469">
    <property type="entry name" value="PNDRDTASEII"/>
</dbReference>
<proteinExistence type="inferred from homology"/>
<keyword evidence="8" id="KW-0408">Iron</keyword>
<evidence type="ECO:0000256" key="7">
    <source>
        <dbReference type="ARBA" id="ARBA00023002"/>
    </source>
</evidence>
<dbReference type="Proteomes" id="UP001464378">
    <property type="component" value="Unassembled WGS sequence"/>
</dbReference>
<comment type="similarity">
    <text evidence="3">In the N-terminal section; belongs to the NADH:flavin oxidoreductase/NADH oxidase family.</text>
</comment>
<dbReference type="PANTHER" id="PTHR42917">
    <property type="entry name" value="2,4-DIENOYL-COA REDUCTASE"/>
    <property type="match status" value="1"/>
</dbReference>
<dbReference type="SUPFAM" id="SSF51395">
    <property type="entry name" value="FMN-linked oxidoreductases"/>
    <property type="match status" value="1"/>
</dbReference>
<feature type="domain" description="NADH:flavin oxidoreductase/NADH oxidase N-terminal" evidence="10">
    <location>
        <begin position="45"/>
        <end position="413"/>
    </location>
</feature>
<evidence type="ECO:0000256" key="5">
    <source>
        <dbReference type="ARBA" id="ARBA00022643"/>
    </source>
</evidence>
<dbReference type="InterPro" id="IPR001155">
    <property type="entry name" value="OxRdtase_FMN_N"/>
</dbReference>
<keyword evidence="6" id="KW-0479">Metal-binding</keyword>
<dbReference type="PRINTS" id="PR00368">
    <property type="entry name" value="FADPNR"/>
</dbReference>
<organism evidence="12 13">
    <name type="scientific">Pseudoflavonifractor intestinihominis</name>
    <dbReference type="NCBI Taxonomy" id="3133171"/>
    <lineage>
        <taxon>Bacteria</taxon>
        <taxon>Bacillati</taxon>
        <taxon>Bacillota</taxon>
        <taxon>Clostridia</taxon>
        <taxon>Eubacteriales</taxon>
        <taxon>Oscillospiraceae</taxon>
        <taxon>Pseudoflavonifractor</taxon>
    </lineage>
</organism>
<evidence type="ECO:0000313" key="12">
    <source>
        <dbReference type="EMBL" id="MEQ2442341.1"/>
    </source>
</evidence>
<evidence type="ECO:0000313" key="13">
    <source>
        <dbReference type="Proteomes" id="UP001464378"/>
    </source>
</evidence>
<evidence type="ECO:0000256" key="9">
    <source>
        <dbReference type="ARBA" id="ARBA00023014"/>
    </source>
</evidence>
<feature type="domain" description="FAD/NAD(P)-binding" evidence="11">
    <location>
        <begin position="462"/>
        <end position="725"/>
    </location>
</feature>
<keyword evidence="7" id="KW-0560">Oxidoreductase</keyword>
<reference evidence="12 13" key="1">
    <citation type="submission" date="2024-03" db="EMBL/GenBank/DDBJ databases">
        <title>Human intestinal bacterial collection.</title>
        <authorList>
            <person name="Pauvert C."/>
            <person name="Hitch T.C.A."/>
            <person name="Clavel T."/>
        </authorList>
    </citation>
    <scope>NUCLEOTIDE SEQUENCE [LARGE SCALE GENOMIC DNA]</scope>
    <source>
        <strain evidence="12 13">CLA-AP-H29</strain>
    </source>
</reference>
<keyword evidence="9" id="KW-0411">Iron-sulfur</keyword>
<dbReference type="RefSeq" id="WP_349230901.1">
    <property type="nucleotide sequence ID" value="NZ_JBBMFK010000003.1"/>
</dbReference>
<dbReference type="Gene3D" id="3.40.50.720">
    <property type="entry name" value="NAD(P)-binding Rossmann-like Domain"/>
    <property type="match status" value="1"/>
</dbReference>
<name>A0ABV1E4V4_9FIRM</name>
<dbReference type="InterPro" id="IPR036188">
    <property type="entry name" value="FAD/NAD-bd_sf"/>
</dbReference>
<gene>
    <name evidence="12" type="ORF">WMO64_02535</name>
</gene>
<dbReference type="Pfam" id="PF00724">
    <property type="entry name" value="Oxidored_FMN"/>
    <property type="match status" value="1"/>
</dbReference>
<evidence type="ECO:0000256" key="3">
    <source>
        <dbReference type="ARBA" id="ARBA00011048"/>
    </source>
</evidence>
<sequence length="760" mass="83709">MSELRTDAPIQELCDHFGDWFEGGVKNCAGNAARMTKELYPYTSIFSPIRVNRMTIKNRVVMAPMGNLMMCEEYGRPSEKMIRYFVARAKGGVGLITSGLIPISDKIDPTITEVGGKVMMPRISPARTLMSGWRDLAQQCHGYGSRFFIQLTPGLGRVGPPTCLVQQTKFPVSASFNRNFYIPELPCLRLSDRKLTRIIKNAGQAAADAKACLIDGVYLHGHEGYLLEQMTNRAFNRRKLGKYADWQRFGLDMVKEIRRRVGPNYPIMYRIDLSLALNETYGGRMDQVASLKKFKNGRSVAETLDYMENLVKAGVDLFDVDIGCYDNWWLPHPPAGMPAGCFLPVSRIVKEHFAKKGIRSNAGVEVPVVAVGKLGYPDVSERALRSGDCDMVMLGRPLLADPEWCNKAYEGRVEDICPCIGCQEGCVNEFVEGGHIQCAVNARTGFEDSLPQHGPEPEKKKKIAVVGGGPAGIMFAVEAAKRGHTVELLEKSGKLGGRVVPGSVPAVKFDFKNYLDWLNEQVRQAQQLPNFTLRLSTPVTTEWLTEQKFDTIVFAVGTKNACPPIPGLDKVKAVQAVDLLVDPSLLGDAKKVVVAGGGVVGCETAYWLRYEQGREVKVVEMLPNFMQGVCTANRGHLLHYMEKAGVELYNCAKVTAFEPGKIHISRNVSKGAPDPYNTWQPLLPENIPNPLAPKLGPETREMVLDVDLVVLAMGGRPDDAAYYEALAANAAPEIYNIGDSFAGGRVLEANRAAFRLAEEV</sequence>
<dbReference type="Pfam" id="PF07992">
    <property type="entry name" value="Pyr_redox_2"/>
    <property type="match status" value="1"/>
</dbReference>
<keyword evidence="5" id="KW-0288">FMN</keyword>
<dbReference type="InterPro" id="IPR051793">
    <property type="entry name" value="NADH:flavin_oxidoreductase"/>
</dbReference>
<dbReference type="PANTHER" id="PTHR42917:SF2">
    <property type="entry name" value="2,4-DIENOYL-COA REDUCTASE [(2E)-ENOYL-COA-PRODUCING]"/>
    <property type="match status" value="1"/>
</dbReference>
<dbReference type="SUPFAM" id="SSF51905">
    <property type="entry name" value="FAD/NAD(P)-binding domain"/>
    <property type="match status" value="1"/>
</dbReference>
<evidence type="ECO:0000256" key="2">
    <source>
        <dbReference type="ARBA" id="ARBA00001966"/>
    </source>
</evidence>
<evidence type="ECO:0000256" key="8">
    <source>
        <dbReference type="ARBA" id="ARBA00023004"/>
    </source>
</evidence>
<evidence type="ECO:0000259" key="11">
    <source>
        <dbReference type="Pfam" id="PF07992"/>
    </source>
</evidence>
<evidence type="ECO:0000256" key="6">
    <source>
        <dbReference type="ARBA" id="ARBA00022723"/>
    </source>
</evidence>
<dbReference type="Gene3D" id="3.50.50.60">
    <property type="entry name" value="FAD/NAD(P)-binding domain"/>
    <property type="match status" value="1"/>
</dbReference>
<comment type="caution">
    <text evidence="12">The sequence shown here is derived from an EMBL/GenBank/DDBJ whole genome shotgun (WGS) entry which is preliminary data.</text>
</comment>
<accession>A0ABV1E4V4</accession>
<dbReference type="InterPro" id="IPR013785">
    <property type="entry name" value="Aldolase_TIM"/>
</dbReference>
<dbReference type="Gene3D" id="3.20.20.70">
    <property type="entry name" value="Aldolase class I"/>
    <property type="match status" value="1"/>
</dbReference>
<evidence type="ECO:0000256" key="1">
    <source>
        <dbReference type="ARBA" id="ARBA00001917"/>
    </source>
</evidence>
<keyword evidence="13" id="KW-1185">Reference proteome</keyword>
<comment type="cofactor">
    <cofactor evidence="1">
        <name>FMN</name>
        <dbReference type="ChEBI" id="CHEBI:58210"/>
    </cofactor>
</comment>
<dbReference type="InterPro" id="IPR023753">
    <property type="entry name" value="FAD/NAD-binding_dom"/>
</dbReference>
<dbReference type="EMBL" id="JBBMFK010000003">
    <property type="protein sequence ID" value="MEQ2442341.1"/>
    <property type="molecule type" value="Genomic_DNA"/>
</dbReference>